<dbReference type="AlphaFoldDB" id="L7JW05"/>
<gene>
    <name evidence="1" type="ORF">THOM_1540</name>
</gene>
<dbReference type="HOGENOM" id="CLU_1405645_0_0_1"/>
<proteinExistence type="predicted"/>
<reference evidence="1 2" key="1">
    <citation type="journal article" date="2012" name="PLoS Pathog.">
        <title>The genome of the obligate intracellular parasite Trachipleistophora hominis: new insights into microsporidian genome dynamics and reductive evolution.</title>
        <authorList>
            <person name="Heinz E."/>
            <person name="Williams T.A."/>
            <person name="Nakjang S."/>
            <person name="Noel C.J."/>
            <person name="Swan D.C."/>
            <person name="Goldberg A.V."/>
            <person name="Harris S.R."/>
            <person name="Weinmaier T."/>
            <person name="Markert S."/>
            <person name="Becher D."/>
            <person name="Bernhardt J."/>
            <person name="Dagan T."/>
            <person name="Hacker C."/>
            <person name="Lucocq J.M."/>
            <person name="Schweder T."/>
            <person name="Rattei T."/>
            <person name="Hall N."/>
            <person name="Hirt R.P."/>
            <person name="Embley T.M."/>
        </authorList>
    </citation>
    <scope>NUCLEOTIDE SEQUENCE [LARGE SCALE GENOMIC DNA]</scope>
</reference>
<accession>L7JW05</accession>
<sequence length="194" mass="22426">VLFVDSSMPLNSLKKSRRNFKNLKVLSTGNIFEYQPTENDAYNIEKGYDERSGKTSPDSFTSEDVMCPFIKVFYFQVIFQVGLEAFIPLNVSEVFANVEKLVIKNSKPTGTVLCLQKATSDQNLNMKKSITAFIDTFVRKYGRVNVLVIDCENEKSAKLFFSDLLKTHLTEWKLTSLRYEWSEKNNERKVIQEF</sequence>
<organism evidence="1 2">
    <name type="scientific">Trachipleistophora hominis</name>
    <name type="common">Microsporidian parasite</name>
    <dbReference type="NCBI Taxonomy" id="72359"/>
    <lineage>
        <taxon>Eukaryota</taxon>
        <taxon>Fungi</taxon>
        <taxon>Fungi incertae sedis</taxon>
        <taxon>Microsporidia</taxon>
        <taxon>Pleistophoridae</taxon>
        <taxon>Trachipleistophora</taxon>
    </lineage>
</organism>
<keyword evidence="2" id="KW-1185">Reference proteome</keyword>
<feature type="non-terminal residue" evidence="1">
    <location>
        <position position="1"/>
    </location>
</feature>
<dbReference type="Proteomes" id="UP000011185">
    <property type="component" value="Unassembled WGS sequence"/>
</dbReference>
<evidence type="ECO:0000313" key="2">
    <source>
        <dbReference type="Proteomes" id="UP000011185"/>
    </source>
</evidence>
<dbReference type="VEuPathDB" id="MicrosporidiaDB:THOM_1540"/>
<evidence type="ECO:0000313" key="1">
    <source>
        <dbReference type="EMBL" id="ELQ75500.1"/>
    </source>
</evidence>
<name>L7JW05_TRAHO</name>
<protein>
    <submittedName>
        <fullName evidence="1">Uncharacterized protein</fullName>
    </submittedName>
</protein>
<dbReference type="InParanoid" id="L7JW05"/>
<dbReference type="EMBL" id="JH993952">
    <property type="protein sequence ID" value="ELQ75500.1"/>
    <property type="molecule type" value="Genomic_DNA"/>
</dbReference>